<feature type="transmembrane region" description="Helical" evidence="1">
    <location>
        <begin position="205"/>
        <end position="225"/>
    </location>
</feature>
<keyword evidence="1" id="KW-1133">Transmembrane helix</keyword>
<dbReference type="Pfam" id="PF19554">
    <property type="entry name" value="DUF6077"/>
    <property type="match status" value="1"/>
</dbReference>
<gene>
    <name evidence="2" type="ORF">K340107D12_19710</name>
</gene>
<feature type="transmembrane region" description="Helical" evidence="1">
    <location>
        <begin position="74"/>
        <end position="91"/>
    </location>
</feature>
<feature type="transmembrane region" description="Helical" evidence="1">
    <location>
        <begin position="182"/>
        <end position="198"/>
    </location>
</feature>
<dbReference type="Proteomes" id="UP001600941">
    <property type="component" value="Unassembled WGS sequence"/>
</dbReference>
<dbReference type="EMBL" id="BAABZQ010000001">
    <property type="protein sequence ID" value="GAA6499155.1"/>
    <property type="molecule type" value="Genomic_DNA"/>
</dbReference>
<feature type="transmembrane region" description="Helical" evidence="1">
    <location>
        <begin position="136"/>
        <end position="153"/>
    </location>
</feature>
<evidence type="ECO:0008006" key="4">
    <source>
        <dbReference type="Google" id="ProtNLM"/>
    </source>
</evidence>
<sequence>MLIVFTHMDNSADASYYVGKAATDVYKNSLGLFNPYTGAELSRFNVRYLFSCFPDYNAVISKFFNLHALKQAKVIMPQIIILVTNILYYQVGMILTENNRKKSALFVFWIFLINLYSNTIYTSANFLLLRTYEGKAVLANTIITGIILCCLQIYRGKSPLFYKFLLFFITLSSVTFSSSSMLIVPLAVSAGFLTVIFIKKQYRSLGWYILYTLPNLMTGFIYLLYTKGILSFSI</sequence>
<name>A0ABQ0BRK2_9FIRM</name>
<reference evidence="2 3" key="1">
    <citation type="submission" date="2024-04" db="EMBL/GenBank/DDBJ databases">
        <title>Defined microbial consortia suppress multidrug-resistant proinflammatory Enterobacteriaceae via ecological control.</title>
        <authorList>
            <person name="Furuichi M."/>
            <person name="Kawaguchi T."/>
            <person name="Pust M."/>
            <person name="Yasuma K."/>
            <person name="Plichta D."/>
            <person name="Hasegawa N."/>
            <person name="Ohya T."/>
            <person name="Bhattarai S."/>
            <person name="Sasajima S."/>
            <person name="Aoto Y."/>
            <person name="Tuganbaev T."/>
            <person name="Yaginuma M."/>
            <person name="Ueda M."/>
            <person name="Okahashi N."/>
            <person name="Amafuji K."/>
            <person name="Kiridooshi Y."/>
            <person name="Sugita K."/>
            <person name="Strazar M."/>
            <person name="Skelly A."/>
            <person name="Suda W."/>
            <person name="Hattori M."/>
            <person name="Nakamoto N."/>
            <person name="Caballero S."/>
            <person name="Norman J."/>
            <person name="Olle B."/>
            <person name="Tanoue T."/>
            <person name="Arita M."/>
            <person name="Bucci V."/>
            <person name="Atarashi K."/>
            <person name="Xavier R."/>
            <person name="Honda K."/>
        </authorList>
    </citation>
    <scope>NUCLEOTIDE SEQUENCE [LARGE SCALE GENOMIC DNA]</scope>
    <source>
        <strain evidence="3">k34-0107-D12</strain>
    </source>
</reference>
<proteinExistence type="predicted"/>
<keyword evidence="1" id="KW-0472">Membrane</keyword>
<dbReference type="InterPro" id="IPR045723">
    <property type="entry name" value="DUF6077"/>
</dbReference>
<organism evidence="2 3">
    <name type="scientific">Blautia parvula</name>
    <dbReference type="NCBI Taxonomy" id="2877527"/>
    <lineage>
        <taxon>Bacteria</taxon>
        <taxon>Bacillati</taxon>
        <taxon>Bacillota</taxon>
        <taxon>Clostridia</taxon>
        <taxon>Lachnospirales</taxon>
        <taxon>Lachnospiraceae</taxon>
        <taxon>Blautia</taxon>
    </lineage>
</organism>
<evidence type="ECO:0000313" key="2">
    <source>
        <dbReference type="EMBL" id="GAA6499155.1"/>
    </source>
</evidence>
<evidence type="ECO:0000256" key="1">
    <source>
        <dbReference type="SAM" id="Phobius"/>
    </source>
</evidence>
<protein>
    <recommendedName>
        <fullName evidence="4">Glycosyltransferase RgtA/B/C/D-like domain-containing protein</fullName>
    </recommendedName>
</protein>
<keyword evidence="3" id="KW-1185">Reference proteome</keyword>
<comment type="caution">
    <text evidence="2">The sequence shown here is derived from an EMBL/GenBank/DDBJ whole genome shotgun (WGS) entry which is preliminary data.</text>
</comment>
<keyword evidence="1" id="KW-0812">Transmembrane</keyword>
<feature type="transmembrane region" description="Helical" evidence="1">
    <location>
        <begin position="103"/>
        <end position="124"/>
    </location>
</feature>
<accession>A0ABQ0BRK2</accession>
<evidence type="ECO:0000313" key="3">
    <source>
        <dbReference type="Proteomes" id="UP001600941"/>
    </source>
</evidence>